<dbReference type="InterPro" id="IPR000182">
    <property type="entry name" value="GNAT_dom"/>
</dbReference>
<dbReference type="Proteomes" id="UP000664357">
    <property type="component" value="Unassembled WGS sequence"/>
</dbReference>
<reference evidence="2 3" key="1">
    <citation type="submission" date="2021-03" db="EMBL/GenBank/DDBJ databases">
        <authorList>
            <person name="Gilmore M.S."/>
            <person name="Schwartzman J."/>
            <person name="Van Tyne D."/>
            <person name="Martin M."/>
            <person name="Earl A.M."/>
            <person name="Manson A.L."/>
            <person name="Straub T."/>
            <person name="Salamzade R."/>
            <person name="Saavedra J."/>
            <person name="Lebreton F."/>
            <person name="Prichula J."/>
            <person name="Schaufler K."/>
            <person name="Gaca A."/>
            <person name="Sgardioli B."/>
            <person name="Wagenaar J."/>
            <person name="Strong T."/>
        </authorList>
    </citation>
    <scope>NUCLEOTIDE SEQUENCE [LARGE SCALE GENOMIC DNA]</scope>
    <source>
        <strain evidence="2 3">665A</strain>
    </source>
</reference>
<evidence type="ECO:0000259" key="1">
    <source>
        <dbReference type="PROSITE" id="PS51186"/>
    </source>
</evidence>
<name>A0ABV0EU40_9ENTE</name>
<dbReference type="CDD" id="cd04301">
    <property type="entry name" value="NAT_SF"/>
    <property type="match status" value="1"/>
</dbReference>
<dbReference type="EMBL" id="JAFREL020000004">
    <property type="protein sequence ID" value="MEO1772156.1"/>
    <property type="molecule type" value="Genomic_DNA"/>
</dbReference>
<feature type="domain" description="N-acetyltransferase" evidence="1">
    <location>
        <begin position="2"/>
        <end position="161"/>
    </location>
</feature>
<gene>
    <name evidence="2" type="ORF">JZO67_004138</name>
</gene>
<sequence>MLTTKPVTKQLPAYLRIVEIYKHSFPKDEQMPFWLMRLFARRKQVDFLAFYDQEVFCGFAYLVYNEGLTFVFYLATDPDMRSKGYGSQIIRWIQQEYAESGIVLTIETVDSNYPDYAQRKRRQKFYFNNQMQDTGYRVKEFGVVYDVLTNAPDFSIEAYRKVLKYFSFGFYSVKPEKGSDQL</sequence>
<dbReference type="PROSITE" id="PS51186">
    <property type="entry name" value="GNAT"/>
    <property type="match status" value="1"/>
</dbReference>
<keyword evidence="3" id="KW-1185">Reference proteome</keyword>
<reference evidence="2 3" key="2">
    <citation type="submission" date="2024-02" db="EMBL/GenBank/DDBJ databases">
        <title>The Genome Sequence of Enterococcus sp. DIV0159.</title>
        <authorList>
            <person name="Earl A."/>
            <person name="Manson A."/>
            <person name="Gilmore M."/>
            <person name="Sanders J."/>
            <person name="Shea T."/>
            <person name="Howe W."/>
            <person name="Livny J."/>
            <person name="Cuomo C."/>
            <person name="Neafsey D."/>
            <person name="Birren B."/>
        </authorList>
    </citation>
    <scope>NUCLEOTIDE SEQUENCE [LARGE SCALE GENOMIC DNA]</scope>
    <source>
        <strain evidence="2 3">665A</strain>
    </source>
</reference>
<dbReference type="RefSeq" id="WP_207701936.1">
    <property type="nucleotide sequence ID" value="NZ_JAFREL020000004.1"/>
</dbReference>
<proteinExistence type="predicted"/>
<evidence type="ECO:0000313" key="2">
    <source>
        <dbReference type="EMBL" id="MEO1772156.1"/>
    </source>
</evidence>
<organism evidence="2 3">
    <name type="scientific">Candidatus Enterococcus ferrettii</name>
    <dbReference type="NCBI Taxonomy" id="2815324"/>
    <lineage>
        <taxon>Bacteria</taxon>
        <taxon>Bacillati</taxon>
        <taxon>Bacillota</taxon>
        <taxon>Bacilli</taxon>
        <taxon>Lactobacillales</taxon>
        <taxon>Enterococcaceae</taxon>
        <taxon>Enterococcus</taxon>
    </lineage>
</organism>
<dbReference type="Gene3D" id="3.40.630.30">
    <property type="match status" value="1"/>
</dbReference>
<accession>A0ABV0EU40</accession>
<dbReference type="SUPFAM" id="SSF55729">
    <property type="entry name" value="Acyl-CoA N-acyltransferases (Nat)"/>
    <property type="match status" value="1"/>
</dbReference>
<protein>
    <recommendedName>
        <fullName evidence="1">N-acetyltransferase domain-containing protein</fullName>
    </recommendedName>
</protein>
<dbReference type="InterPro" id="IPR016181">
    <property type="entry name" value="Acyl_CoA_acyltransferase"/>
</dbReference>
<evidence type="ECO:0000313" key="3">
    <source>
        <dbReference type="Proteomes" id="UP000664357"/>
    </source>
</evidence>
<dbReference type="Pfam" id="PF00583">
    <property type="entry name" value="Acetyltransf_1"/>
    <property type="match status" value="1"/>
</dbReference>
<comment type="caution">
    <text evidence="2">The sequence shown here is derived from an EMBL/GenBank/DDBJ whole genome shotgun (WGS) entry which is preliminary data.</text>
</comment>